<dbReference type="EMBL" id="BKCJ010470442">
    <property type="protein sequence ID" value="GFA69511.1"/>
    <property type="molecule type" value="Genomic_DNA"/>
</dbReference>
<dbReference type="AlphaFoldDB" id="A0A699K3G0"/>
<proteinExistence type="predicted"/>
<protein>
    <recommendedName>
        <fullName evidence="3">Reverse transcriptase domain-containing protein</fullName>
    </recommendedName>
</protein>
<gene>
    <name evidence="2" type="ORF">Tci_641483</name>
</gene>
<evidence type="ECO:0000256" key="1">
    <source>
        <dbReference type="SAM" id="Coils"/>
    </source>
</evidence>
<keyword evidence="1" id="KW-0175">Coiled coil</keyword>
<evidence type="ECO:0000313" key="2">
    <source>
        <dbReference type="EMBL" id="GFA69511.1"/>
    </source>
</evidence>
<comment type="caution">
    <text evidence="2">The sequence shown here is derived from an EMBL/GenBank/DDBJ whole genome shotgun (WGS) entry which is preliminary data.</text>
</comment>
<evidence type="ECO:0008006" key="3">
    <source>
        <dbReference type="Google" id="ProtNLM"/>
    </source>
</evidence>
<feature type="non-terminal residue" evidence="2">
    <location>
        <position position="1"/>
    </location>
</feature>
<name>A0A699K3G0_TANCI</name>
<sequence>SSLEETTGRYLEESSKRQDNFKECMKRFIERTYENLKIYDSAIKGLENKVEQLAQAVHASMTNDLKSINQVKTIATTNSPNTHCSNSPDSNIVLCTFGLYNLVEKENVMKVGEMNKNPKLTPVIGTFASKVKRQIAEEQERTFMESLENVPANTPLIDTLRKTPNYTKSLQELVFKKKRIKEVSMVKLNARCSAVMQNELPSKEKDPGFFPV</sequence>
<feature type="coiled-coil region" evidence="1">
    <location>
        <begin position="29"/>
        <end position="63"/>
    </location>
</feature>
<organism evidence="2">
    <name type="scientific">Tanacetum cinerariifolium</name>
    <name type="common">Dalmatian daisy</name>
    <name type="synonym">Chrysanthemum cinerariifolium</name>
    <dbReference type="NCBI Taxonomy" id="118510"/>
    <lineage>
        <taxon>Eukaryota</taxon>
        <taxon>Viridiplantae</taxon>
        <taxon>Streptophyta</taxon>
        <taxon>Embryophyta</taxon>
        <taxon>Tracheophyta</taxon>
        <taxon>Spermatophyta</taxon>
        <taxon>Magnoliopsida</taxon>
        <taxon>eudicotyledons</taxon>
        <taxon>Gunneridae</taxon>
        <taxon>Pentapetalae</taxon>
        <taxon>asterids</taxon>
        <taxon>campanulids</taxon>
        <taxon>Asterales</taxon>
        <taxon>Asteraceae</taxon>
        <taxon>Asteroideae</taxon>
        <taxon>Anthemideae</taxon>
        <taxon>Anthemidinae</taxon>
        <taxon>Tanacetum</taxon>
    </lineage>
</organism>
<reference evidence="2" key="1">
    <citation type="journal article" date="2019" name="Sci. Rep.">
        <title>Draft genome of Tanacetum cinerariifolium, the natural source of mosquito coil.</title>
        <authorList>
            <person name="Yamashiro T."/>
            <person name="Shiraishi A."/>
            <person name="Satake H."/>
            <person name="Nakayama K."/>
        </authorList>
    </citation>
    <scope>NUCLEOTIDE SEQUENCE</scope>
</reference>
<accession>A0A699K3G0</accession>